<sequence length="969" mass="110156">MKNLLLYAKYFAIQEKKETITEEHLKQAFVDSHVDDQDMRKTIEELLATKGGTNTQSYIDTKYIEEASSHGKMKFSDSLKKFITSMKEKGYSTKETKIETRDSREGVPVIIETTEELYDHHAKQLISLGSIKEKLNSIIFDQEIAIEAVKDTVSRAIFEEREDAVKAILFFVGPPATGKTFLSEETGKILEEFGYKTKVFNMTMYSDDSSNLTGLAQSWQGAGKGDLTKYIEENPKSLIIFDEIEKCHQKQQRNLFRLLDRGYIEDKYDNSIVKANDCILIFTSNLGKNIYDRSDYTSMIRNQKETETLLLESIAKEKSEYNKDILAITPPLTSRLSASKIVLFNKVGMKAYFNMSKQEIERYFGVIKNKFGISLECKNEAIIASLLTYLPFFDPRRIKGKIGDDLFDSLRDYIQHNSIDISKYNKISIEVSSELQELLDQNFIEDINKLEFNDARFQELIDKKETLFIVPSFEIVGDTIKYILTKPDIQKVKNIQDFDGDVKVELDIPSGKIEGEPNANIFGHDNAKKMLVRISSKIQKFQDLRRQNNPEASEVLKNIPKGILLYGPPGTGKTKIARAFAAQVECPIIVASGKDMTTDQYVGTGIKKIKEIFQKARDFAPSVLFIDEIDAIGTRSNSENAQENNKNINTLLEELDGFSKDEYKPVFIIAATNRKDTIDPAIIRGGRIEEHIEIGPLDKDARAAFIAYMFENDDSFSKDIDVEKFLKYTLGMSGADLEQVFKKARYNIEIIREEKEDSSILIDLEMLIEVVNEVRYGAVNETRADAKFENMLTAYHEAGHAIVSLALNPSLTINQVTIISRADFGGFVSYNPEDVHRYDKKFFIGRIASAYAGRVAEEAYFVKNDQDIEHGISAGASGDIEQATKTIRRAVLELGMDEKLGLINYEGDLSESTKQKIDETVLRWQEEIKELCRVTIDNNWENIVKLATKLEESEMLDGSWLSENIKVKI</sequence>
<evidence type="ECO:0000313" key="3">
    <source>
        <dbReference type="EMBL" id="QSZ42196.1"/>
    </source>
</evidence>
<dbReference type="GO" id="GO:0004222">
    <property type="term" value="F:metalloendopeptidase activity"/>
    <property type="evidence" value="ECO:0007669"/>
    <property type="project" value="InterPro"/>
</dbReference>
<name>A0A975B0X1_9BACT</name>
<dbReference type="InterPro" id="IPR003960">
    <property type="entry name" value="ATPase_AAA_CS"/>
</dbReference>
<gene>
    <name evidence="3" type="ORF">GJV85_08750</name>
</gene>
<dbReference type="PANTHER" id="PTHR23076">
    <property type="entry name" value="METALLOPROTEASE M41 FTSH"/>
    <property type="match status" value="1"/>
</dbReference>
<comment type="similarity">
    <text evidence="1">Belongs to the AAA ATPase family.</text>
</comment>
<dbReference type="Gene3D" id="1.10.8.60">
    <property type="match status" value="1"/>
</dbReference>
<feature type="domain" description="AAA+ ATPase" evidence="2">
    <location>
        <begin position="559"/>
        <end position="698"/>
    </location>
</feature>
<keyword evidence="1" id="KW-0547">Nucleotide-binding</keyword>
<dbReference type="Gene3D" id="1.20.58.760">
    <property type="entry name" value="Peptidase M41"/>
    <property type="match status" value="1"/>
</dbReference>
<dbReference type="Pfam" id="PF01434">
    <property type="entry name" value="Peptidase_M41"/>
    <property type="match status" value="1"/>
</dbReference>
<dbReference type="GO" id="GO:0006508">
    <property type="term" value="P:proteolysis"/>
    <property type="evidence" value="ECO:0007669"/>
    <property type="project" value="InterPro"/>
</dbReference>
<dbReference type="EMBL" id="CP046072">
    <property type="protein sequence ID" value="QSZ42196.1"/>
    <property type="molecule type" value="Genomic_DNA"/>
</dbReference>
<protein>
    <submittedName>
        <fullName evidence="3">AAA family ATPase</fullName>
    </submittedName>
</protein>
<reference evidence="3" key="1">
    <citation type="submission" date="2019-11" db="EMBL/GenBank/DDBJ databases">
        <authorList>
            <person name="Kojima H."/>
        </authorList>
    </citation>
    <scope>NUCLEOTIDE SEQUENCE</scope>
    <source>
        <strain evidence="3">H1576</strain>
    </source>
</reference>
<keyword evidence="1" id="KW-0067">ATP-binding</keyword>
<dbReference type="GO" id="GO:0016887">
    <property type="term" value="F:ATP hydrolysis activity"/>
    <property type="evidence" value="ECO:0007669"/>
    <property type="project" value="InterPro"/>
</dbReference>
<accession>A0A975B0X1</accession>
<dbReference type="SUPFAM" id="SSF52540">
    <property type="entry name" value="P-loop containing nucleoside triphosphate hydrolases"/>
    <property type="match status" value="2"/>
</dbReference>
<dbReference type="InterPro" id="IPR027417">
    <property type="entry name" value="P-loop_NTPase"/>
</dbReference>
<evidence type="ECO:0000313" key="4">
    <source>
        <dbReference type="Proteomes" id="UP000671852"/>
    </source>
</evidence>
<dbReference type="AlphaFoldDB" id="A0A975B0X1"/>
<dbReference type="KEGG" id="saqt:GJV85_08750"/>
<dbReference type="InterPro" id="IPR037219">
    <property type="entry name" value="Peptidase_M41-like"/>
</dbReference>
<dbReference type="PRINTS" id="PR00300">
    <property type="entry name" value="CLPPROTEASEA"/>
</dbReference>
<dbReference type="Gene3D" id="3.40.50.300">
    <property type="entry name" value="P-loop containing nucleotide triphosphate hydrolases"/>
    <property type="match status" value="2"/>
</dbReference>
<keyword evidence="4" id="KW-1185">Reference proteome</keyword>
<feature type="domain" description="AAA+ ATPase" evidence="2">
    <location>
        <begin position="165"/>
        <end position="304"/>
    </location>
</feature>
<dbReference type="Pfam" id="PF00004">
    <property type="entry name" value="AAA"/>
    <property type="match status" value="1"/>
</dbReference>
<reference evidence="3" key="2">
    <citation type="submission" date="2021-04" db="EMBL/GenBank/DDBJ databases">
        <title>Isolation and characterization of a novel species of the genus Sulfurimonas.</title>
        <authorList>
            <person name="Fukui M."/>
        </authorList>
    </citation>
    <scope>NUCLEOTIDE SEQUENCE</scope>
    <source>
        <strain evidence="3">H1576</strain>
    </source>
</reference>
<dbReference type="PANTHER" id="PTHR23076:SF97">
    <property type="entry name" value="ATP-DEPENDENT ZINC METALLOPROTEASE YME1L1"/>
    <property type="match status" value="1"/>
</dbReference>
<dbReference type="GO" id="GO:0004176">
    <property type="term" value="F:ATP-dependent peptidase activity"/>
    <property type="evidence" value="ECO:0007669"/>
    <property type="project" value="InterPro"/>
</dbReference>
<dbReference type="InterPro" id="IPR003593">
    <property type="entry name" value="AAA+_ATPase"/>
</dbReference>
<organism evidence="3 4">
    <name type="scientific">Sulfurimonas aquatica</name>
    <dbReference type="NCBI Taxonomy" id="2672570"/>
    <lineage>
        <taxon>Bacteria</taxon>
        <taxon>Pseudomonadati</taxon>
        <taxon>Campylobacterota</taxon>
        <taxon>Epsilonproteobacteria</taxon>
        <taxon>Campylobacterales</taxon>
        <taxon>Sulfurimonadaceae</taxon>
        <taxon>Sulfurimonas</taxon>
    </lineage>
</organism>
<dbReference type="InterPro" id="IPR000642">
    <property type="entry name" value="Peptidase_M41"/>
</dbReference>
<dbReference type="CDD" id="cd19481">
    <property type="entry name" value="RecA-like_protease"/>
    <property type="match status" value="1"/>
</dbReference>
<dbReference type="InterPro" id="IPR001270">
    <property type="entry name" value="ClpA/B"/>
</dbReference>
<dbReference type="InterPro" id="IPR003959">
    <property type="entry name" value="ATPase_AAA_core"/>
</dbReference>
<dbReference type="GO" id="GO:0005524">
    <property type="term" value="F:ATP binding"/>
    <property type="evidence" value="ECO:0007669"/>
    <property type="project" value="UniProtKB-KW"/>
</dbReference>
<evidence type="ECO:0000256" key="1">
    <source>
        <dbReference type="RuleBase" id="RU003651"/>
    </source>
</evidence>
<dbReference type="SUPFAM" id="SSF140990">
    <property type="entry name" value="FtsH protease domain-like"/>
    <property type="match status" value="1"/>
</dbReference>
<dbReference type="PROSITE" id="PS00674">
    <property type="entry name" value="AAA"/>
    <property type="match status" value="1"/>
</dbReference>
<dbReference type="Pfam" id="PF07724">
    <property type="entry name" value="AAA_2"/>
    <property type="match status" value="1"/>
</dbReference>
<dbReference type="Proteomes" id="UP000671852">
    <property type="component" value="Chromosome"/>
</dbReference>
<proteinExistence type="inferred from homology"/>
<dbReference type="SMART" id="SM00382">
    <property type="entry name" value="AAA"/>
    <property type="match status" value="2"/>
</dbReference>
<dbReference type="RefSeq" id="WP_207561013.1">
    <property type="nucleotide sequence ID" value="NZ_CP046072.1"/>
</dbReference>
<evidence type="ECO:0000259" key="2">
    <source>
        <dbReference type="SMART" id="SM00382"/>
    </source>
</evidence>